<feature type="transmembrane region" description="Helical" evidence="2">
    <location>
        <begin position="132"/>
        <end position="149"/>
    </location>
</feature>
<feature type="transmembrane region" description="Helical" evidence="2">
    <location>
        <begin position="231"/>
        <end position="252"/>
    </location>
</feature>
<sequence>MRCPECGEASNGRLKYCENCGAKMPESPQGLTGSRSALRSSKPKRAMEEPSYAAEILDEEEDPRHGNAPRGGHPAPRTREEAAEDTDPGQSRPRYDGPRWLASVPAHSQSVLGLAMLAFALALTILPSFESVGVVGTVLAVAGAVLLLARELRLAGEAAGFTRLLPEVVYRPEVPAAYSLLLAALTVRMLGIGFTPLLWLVASGIIIHDQYRKVIAGPEGVLARYFDLRRLLLVPEVVALGGVALCLLTLYAPWHTMSALPVVADAPVPTGPPELKVIGQQRPVDDSLYSAGSGVITLTGWDLSGAVLFELLLISLLGLLALKPDVRRPAWTRFAPGGVVGLGLIWALLHMRLVPGPLIFVVGLGAMGFQAFRYLTGWQDEAEQVPAPAYSTGGSHPDDEQEPAPGSYATRPDGDEEDEPDADNMYPDDEPEPDPDDMYPDDEEADDKPRGR</sequence>
<keyword evidence="2" id="KW-1133">Transmembrane helix</keyword>
<dbReference type="Proteomes" id="UP000011131">
    <property type="component" value="Chromosome"/>
</dbReference>
<dbReference type="HOGENOM" id="CLU_628259_0_0_7"/>
<name>L7UDR8_MYXSD</name>
<reference evidence="3 4" key="1">
    <citation type="journal article" date="2013" name="Genome Announc.">
        <title>Complete genome sequence of Myxococcus stipitatus strain DSM 14675, a fruiting myxobacterium.</title>
        <authorList>
            <person name="Huntley S."/>
            <person name="Kneip S."/>
            <person name="Treuner-Lange A."/>
            <person name="Sogaard-Andersen L."/>
        </authorList>
    </citation>
    <scope>NUCLEOTIDE SEQUENCE [LARGE SCALE GENOMIC DNA]</scope>
    <source>
        <strain evidence="4">DSM 14675 / JCM 12634 / Mx s8</strain>
    </source>
</reference>
<feature type="region of interest" description="Disordered" evidence="1">
    <location>
        <begin position="19"/>
        <end position="98"/>
    </location>
</feature>
<keyword evidence="4" id="KW-1185">Reference proteome</keyword>
<evidence type="ECO:0000256" key="1">
    <source>
        <dbReference type="SAM" id="MobiDB-lite"/>
    </source>
</evidence>
<dbReference type="KEGG" id="msd:MYSTI_04693"/>
<evidence type="ECO:0000313" key="4">
    <source>
        <dbReference type="Proteomes" id="UP000011131"/>
    </source>
</evidence>
<feature type="region of interest" description="Disordered" evidence="1">
    <location>
        <begin position="387"/>
        <end position="452"/>
    </location>
</feature>
<dbReference type="EMBL" id="CP004025">
    <property type="protein sequence ID" value="AGC45985.1"/>
    <property type="molecule type" value="Genomic_DNA"/>
</dbReference>
<dbReference type="RefSeq" id="WP_015350241.1">
    <property type="nucleotide sequence ID" value="NC_020126.1"/>
</dbReference>
<dbReference type="PATRIC" id="fig|1278073.3.peg.4764"/>
<proteinExistence type="predicted"/>
<dbReference type="AlphaFoldDB" id="L7UDR8"/>
<accession>L7UDR8</accession>
<evidence type="ECO:0008006" key="5">
    <source>
        <dbReference type="Google" id="ProtNLM"/>
    </source>
</evidence>
<feature type="transmembrane region" description="Helical" evidence="2">
    <location>
        <begin position="176"/>
        <end position="202"/>
    </location>
</feature>
<feature type="compositionally biased region" description="Acidic residues" evidence="1">
    <location>
        <begin position="414"/>
        <end position="446"/>
    </location>
</feature>
<gene>
    <name evidence="3" type="ordered locus">MYSTI_04693</name>
</gene>
<feature type="compositionally biased region" description="Polar residues" evidence="1">
    <location>
        <begin position="29"/>
        <end position="39"/>
    </location>
</feature>
<evidence type="ECO:0000313" key="3">
    <source>
        <dbReference type="EMBL" id="AGC45985.1"/>
    </source>
</evidence>
<keyword evidence="2" id="KW-0472">Membrane</keyword>
<evidence type="ECO:0000256" key="2">
    <source>
        <dbReference type="SAM" id="Phobius"/>
    </source>
</evidence>
<feature type="transmembrane region" description="Helical" evidence="2">
    <location>
        <begin position="357"/>
        <end position="375"/>
    </location>
</feature>
<protein>
    <recommendedName>
        <fullName evidence="5">Zinc ribbon domain-containing protein</fullName>
    </recommendedName>
</protein>
<keyword evidence="2" id="KW-0812">Transmembrane</keyword>
<feature type="transmembrane region" description="Helical" evidence="2">
    <location>
        <begin position="303"/>
        <end position="322"/>
    </location>
</feature>
<organism evidence="3 4">
    <name type="scientific">Myxococcus stipitatus (strain DSM 14675 / JCM 12634 / Mx s8)</name>
    <dbReference type="NCBI Taxonomy" id="1278073"/>
    <lineage>
        <taxon>Bacteria</taxon>
        <taxon>Pseudomonadati</taxon>
        <taxon>Myxococcota</taxon>
        <taxon>Myxococcia</taxon>
        <taxon>Myxococcales</taxon>
        <taxon>Cystobacterineae</taxon>
        <taxon>Myxococcaceae</taxon>
        <taxon>Myxococcus</taxon>
    </lineage>
</organism>
<dbReference type="STRING" id="1278073.MYSTI_04693"/>
<feature type="transmembrane region" description="Helical" evidence="2">
    <location>
        <begin position="334"/>
        <end position="351"/>
    </location>
</feature>